<feature type="transmembrane region" description="Helical" evidence="1">
    <location>
        <begin position="214"/>
        <end position="247"/>
    </location>
</feature>
<keyword evidence="1" id="KW-1133">Transmembrane helix</keyword>
<reference evidence="2 3" key="1">
    <citation type="journal article" date="2020" name="ISME J.">
        <title>Comparative genomics reveals insights into cyanobacterial evolution and habitat adaptation.</title>
        <authorList>
            <person name="Chen M.Y."/>
            <person name="Teng W.K."/>
            <person name="Zhao L."/>
            <person name="Hu C.X."/>
            <person name="Zhou Y.K."/>
            <person name="Han B.P."/>
            <person name="Song L.R."/>
            <person name="Shu W.S."/>
        </authorList>
    </citation>
    <scope>NUCLEOTIDE SEQUENCE [LARGE SCALE GENOMIC DNA]</scope>
    <source>
        <strain evidence="2 3">FACHB-119</strain>
    </source>
</reference>
<organism evidence="2 3">
    <name type="scientific">Anabaena azotica FACHB-119</name>
    <dbReference type="NCBI Taxonomy" id="947527"/>
    <lineage>
        <taxon>Bacteria</taxon>
        <taxon>Bacillati</taxon>
        <taxon>Cyanobacteriota</taxon>
        <taxon>Cyanophyceae</taxon>
        <taxon>Nostocales</taxon>
        <taxon>Nostocaceae</taxon>
        <taxon>Anabaena</taxon>
        <taxon>Anabaena azotica</taxon>
    </lineage>
</organism>
<protein>
    <submittedName>
        <fullName evidence="2">Uncharacterized protein</fullName>
    </submittedName>
</protein>
<comment type="caution">
    <text evidence="2">The sequence shown here is derived from an EMBL/GenBank/DDBJ whole genome shotgun (WGS) entry which is preliminary data.</text>
</comment>
<feature type="transmembrane region" description="Helical" evidence="1">
    <location>
        <begin position="77"/>
        <end position="97"/>
    </location>
</feature>
<evidence type="ECO:0000313" key="3">
    <source>
        <dbReference type="Proteomes" id="UP000661112"/>
    </source>
</evidence>
<evidence type="ECO:0000256" key="1">
    <source>
        <dbReference type="SAM" id="Phobius"/>
    </source>
</evidence>
<dbReference type="RefSeq" id="WP_190472451.1">
    <property type="nucleotide sequence ID" value="NZ_JACJSG010000015.1"/>
</dbReference>
<keyword evidence="1" id="KW-0812">Transmembrane</keyword>
<evidence type="ECO:0000313" key="2">
    <source>
        <dbReference type="EMBL" id="MBD2501506.1"/>
    </source>
</evidence>
<feature type="transmembrane region" description="Helical" evidence="1">
    <location>
        <begin position="29"/>
        <end position="47"/>
    </location>
</feature>
<dbReference type="EMBL" id="JACJSG010000015">
    <property type="protein sequence ID" value="MBD2501506.1"/>
    <property type="molecule type" value="Genomic_DNA"/>
</dbReference>
<feature type="transmembrane region" description="Helical" evidence="1">
    <location>
        <begin position="153"/>
        <end position="175"/>
    </location>
</feature>
<proteinExistence type="predicted"/>
<feature type="transmembrane region" description="Helical" evidence="1">
    <location>
        <begin position="53"/>
        <end position="70"/>
    </location>
</feature>
<feature type="transmembrane region" description="Helical" evidence="1">
    <location>
        <begin position="109"/>
        <end position="132"/>
    </location>
</feature>
<feature type="transmembrane region" description="Helical" evidence="1">
    <location>
        <begin position="407"/>
        <end position="426"/>
    </location>
</feature>
<keyword evidence="3" id="KW-1185">Reference proteome</keyword>
<feature type="transmembrane region" description="Helical" evidence="1">
    <location>
        <begin position="432"/>
        <end position="454"/>
    </location>
</feature>
<gene>
    <name evidence="2" type="ORF">H6G83_12995</name>
</gene>
<name>A0ABR8D4W0_9NOST</name>
<feature type="transmembrane region" description="Helical" evidence="1">
    <location>
        <begin position="181"/>
        <end position="202"/>
    </location>
</feature>
<feature type="transmembrane region" description="Helical" evidence="1">
    <location>
        <begin position="461"/>
        <end position="482"/>
    </location>
</feature>
<feature type="transmembrane region" description="Helical" evidence="1">
    <location>
        <begin position="253"/>
        <end position="271"/>
    </location>
</feature>
<dbReference type="Proteomes" id="UP000661112">
    <property type="component" value="Unassembled WGS sequence"/>
</dbReference>
<keyword evidence="1" id="KW-0472">Membrane</keyword>
<sequence length="494" mass="55249">MNESHPSNYYSLALLPVVERHQRRQLLKIFWLLASGLLLFEFCAETNSLLSKSSAIIITIAALLPSYFWCSGRALGMPIFPLFALTYTWTHGLPLVAHHPTVLTYSPESHLFASLTVAIFLGIGTLFWLPLVKSPPKLPKHYRALNGKKGNKFFLFIMAVAIIFNLSNNGGWLLLNSGIFAIVRGGVLGLTVLASFVLSYQLGSRALSKSQAKLFLILLITYMVTDAVGLLVVGAASTFMVSTAAFIIGRNKIPIISILIVATCLSVLHQGKHEMRSKYWFNPNKPAYVQPWQYPEWFREWLGYSFENMRKKDDDSTSKSEERESFAERSSLIQMLLLAQKKSPDTIPYLNGATYAIIPELLVPRFLNANKIRSHEGTYILSIHYKLQTYKDTLTTTIGWGLLAESYANFGIFGSAGLGMILGIWYGKITRWSMNAPILSAQSLFAVLLLAFCFQSEFSAGVYVASLFQSSMVLMGIVVVLMNNQKTQRFPVYP</sequence>
<accession>A0ABR8D4W0</accession>